<dbReference type="Proteomes" id="UP000887577">
    <property type="component" value="Unplaced"/>
</dbReference>
<comment type="similarity">
    <text evidence="2">Belongs to the major facilitator superfamily. Proton-dependent oligopeptide transporter (POT/PTR) (TC 2.A.17) family.</text>
</comment>
<proteinExistence type="inferred from homology"/>
<organism evidence="8 9">
    <name type="scientific">Panagrolaimus superbus</name>
    <dbReference type="NCBI Taxonomy" id="310955"/>
    <lineage>
        <taxon>Eukaryota</taxon>
        <taxon>Metazoa</taxon>
        <taxon>Ecdysozoa</taxon>
        <taxon>Nematoda</taxon>
        <taxon>Chromadorea</taxon>
        <taxon>Rhabditida</taxon>
        <taxon>Tylenchina</taxon>
        <taxon>Panagrolaimomorpha</taxon>
        <taxon>Panagrolaimoidea</taxon>
        <taxon>Panagrolaimidae</taxon>
        <taxon>Panagrolaimus</taxon>
    </lineage>
</organism>
<evidence type="ECO:0000256" key="6">
    <source>
        <dbReference type="ARBA" id="ARBA00023136"/>
    </source>
</evidence>
<dbReference type="GO" id="GO:0022857">
    <property type="term" value="F:transmembrane transporter activity"/>
    <property type="evidence" value="ECO:0007669"/>
    <property type="project" value="InterPro"/>
</dbReference>
<sequence length="575" mass="64560">MLGSFAYKKIPPKENIIFRVVKTIKTALVNKFRKGAPQRVHWLDHSLDKHTCATNDKCNNTQTKPFYTSLCIESRFVEDVKSLIRVLIMMLPVPFFWSLYDQQGSRWVIQAIAMDGQITDNFALLPDQMATLNAILIMSFIPIFQFLIYPGVEKIGIRTHYLRRMVVGGILAAMAFVISGFVQIGVNQTLPDIPKRDVSFVSLINSYGSNCNVAFNIPGASQTILPRNTVIILNLIFCYKSVNLQSLIDNKVEKIQTLLRLKPNTYLIQITSTGDCQGNHGAVTLTAKFEGGKSYYVAATPQGVFYDSTKWDKPTEGQGESSLRMTLLSPCNTIMNLTVRSWGCNNSGDTSSYFGRIALCRYNPENVEHPCDPRDTSKYFYYAWKTENDDYKRIPVYDYNGGGNLKANGTAYSFIDMKPGIYKAYYVKYLLGDSDRTPAKEEIAVVEIQGSTFEITGMGGVYSLIISKNGQVSSNISPNNSNVLNIYTIVPRNHLSILWQVPQYIVITAAEILFSITGLEFCYSQAAPSMKAVLQAVWCFTVALGDLIIIIIAELDLFPNLVRLKIFFQKFISEL</sequence>
<evidence type="ECO:0000256" key="1">
    <source>
        <dbReference type="ARBA" id="ARBA00004141"/>
    </source>
</evidence>
<keyword evidence="8" id="KW-1185">Reference proteome</keyword>
<evidence type="ECO:0000256" key="4">
    <source>
        <dbReference type="ARBA" id="ARBA00022856"/>
    </source>
</evidence>
<dbReference type="GO" id="GO:0015833">
    <property type="term" value="P:peptide transport"/>
    <property type="evidence" value="ECO:0007669"/>
    <property type="project" value="UniProtKB-KW"/>
</dbReference>
<dbReference type="Pfam" id="PF00854">
    <property type="entry name" value="PTR2"/>
    <property type="match status" value="2"/>
</dbReference>
<dbReference type="WBParaSite" id="PSU_v2.g1852.t1">
    <property type="protein sequence ID" value="PSU_v2.g1852.t1"/>
    <property type="gene ID" value="PSU_v2.g1852"/>
</dbReference>
<keyword evidence="4" id="KW-0813">Transport</keyword>
<feature type="transmembrane region" description="Helical" evidence="7">
    <location>
        <begin position="82"/>
        <end position="100"/>
    </location>
</feature>
<keyword evidence="3 7" id="KW-0812">Transmembrane</keyword>
<accession>A0A914YI80</accession>
<dbReference type="InterPro" id="IPR000109">
    <property type="entry name" value="POT_fam"/>
</dbReference>
<keyword evidence="5 7" id="KW-1133">Transmembrane helix</keyword>
<name>A0A914YI80_9BILA</name>
<evidence type="ECO:0000313" key="8">
    <source>
        <dbReference type="Proteomes" id="UP000887577"/>
    </source>
</evidence>
<feature type="transmembrane region" description="Helical" evidence="7">
    <location>
        <begin position="533"/>
        <end position="553"/>
    </location>
</feature>
<dbReference type="AlphaFoldDB" id="A0A914YI80"/>
<keyword evidence="4" id="KW-0571">Peptide transport</keyword>
<evidence type="ECO:0000313" key="9">
    <source>
        <dbReference type="WBParaSite" id="PSU_v2.g1852.t1"/>
    </source>
</evidence>
<keyword evidence="4" id="KW-0653">Protein transport</keyword>
<dbReference type="InterPro" id="IPR036259">
    <property type="entry name" value="MFS_trans_sf"/>
</dbReference>
<protein>
    <submittedName>
        <fullName evidence="9">Uncharacterized protein</fullName>
    </submittedName>
</protein>
<evidence type="ECO:0000256" key="2">
    <source>
        <dbReference type="ARBA" id="ARBA00005982"/>
    </source>
</evidence>
<feature type="transmembrane region" description="Helical" evidence="7">
    <location>
        <begin position="501"/>
        <end position="521"/>
    </location>
</feature>
<dbReference type="PANTHER" id="PTHR11654">
    <property type="entry name" value="OLIGOPEPTIDE TRANSPORTER-RELATED"/>
    <property type="match status" value="1"/>
</dbReference>
<dbReference type="Gene3D" id="1.20.1250.20">
    <property type="entry name" value="MFS general substrate transporter like domains"/>
    <property type="match status" value="2"/>
</dbReference>
<feature type="transmembrane region" description="Helical" evidence="7">
    <location>
        <begin position="130"/>
        <end position="149"/>
    </location>
</feature>
<comment type="subcellular location">
    <subcellularLocation>
        <location evidence="1">Membrane</location>
        <topology evidence="1">Multi-pass membrane protein</topology>
    </subcellularLocation>
</comment>
<keyword evidence="6 7" id="KW-0472">Membrane</keyword>
<evidence type="ECO:0000256" key="5">
    <source>
        <dbReference type="ARBA" id="ARBA00022989"/>
    </source>
</evidence>
<evidence type="ECO:0000256" key="7">
    <source>
        <dbReference type="SAM" id="Phobius"/>
    </source>
</evidence>
<dbReference type="GO" id="GO:0016020">
    <property type="term" value="C:membrane"/>
    <property type="evidence" value="ECO:0007669"/>
    <property type="project" value="UniProtKB-SubCell"/>
</dbReference>
<feature type="transmembrane region" description="Helical" evidence="7">
    <location>
        <begin position="161"/>
        <end position="186"/>
    </location>
</feature>
<evidence type="ECO:0000256" key="3">
    <source>
        <dbReference type="ARBA" id="ARBA00022692"/>
    </source>
</evidence>
<reference evidence="9" key="1">
    <citation type="submission" date="2022-11" db="UniProtKB">
        <authorList>
            <consortium name="WormBaseParasite"/>
        </authorList>
    </citation>
    <scope>IDENTIFICATION</scope>
</reference>